<evidence type="ECO:0000256" key="1">
    <source>
        <dbReference type="ARBA" id="ARBA00022723"/>
    </source>
</evidence>
<keyword evidence="1" id="KW-0479">Metal-binding</keyword>
<evidence type="ECO:0000313" key="6">
    <source>
        <dbReference type="Proteomes" id="UP000287651"/>
    </source>
</evidence>
<evidence type="ECO:0000313" key="5">
    <source>
        <dbReference type="EMBL" id="RRT67143.1"/>
    </source>
</evidence>
<dbReference type="InterPro" id="IPR026992">
    <property type="entry name" value="DIOX_N"/>
</dbReference>
<dbReference type="EMBL" id="AMZH03005144">
    <property type="protein sequence ID" value="RRT67143.1"/>
    <property type="molecule type" value="Genomic_DNA"/>
</dbReference>
<dbReference type="GO" id="GO:0016491">
    <property type="term" value="F:oxidoreductase activity"/>
    <property type="evidence" value="ECO:0007669"/>
    <property type="project" value="UniProtKB-KW"/>
</dbReference>
<dbReference type="Pfam" id="PF14226">
    <property type="entry name" value="DIOX_N"/>
    <property type="match status" value="1"/>
</dbReference>
<dbReference type="Gene3D" id="2.60.120.330">
    <property type="entry name" value="B-lactam Antibiotic, Isopenicillin N Synthase, Chain"/>
    <property type="match status" value="1"/>
</dbReference>
<keyword evidence="2" id="KW-0560">Oxidoreductase</keyword>
<dbReference type="Proteomes" id="UP000287651">
    <property type="component" value="Unassembled WGS sequence"/>
</dbReference>
<reference evidence="5 6" key="1">
    <citation type="journal article" date="2014" name="Agronomy (Basel)">
        <title>A Draft Genome Sequence for Ensete ventricosum, the Drought-Tolerant Tree Against Hunger.</title>
        <authorList>
            <person name="Harrison J."/>
            <person name="Moore K.A."/>
            <person name="Paszkiewicz K."/>
            <person name="Jones T."/>
            <person name="Grant M."/>
            <person name="Ambacheew D."/>
            <person name="Muzemil S."/>
            <person name="Studholme D.J."/>
        </authorList>
    </citation>
    <scope>NUCLEOTIDE SEQUENCE [LARGE SCALE GENOMIC DNA]</scope>
</reference>
<dbReference type="GO" id="GO:0046872">
    <property type="term" value="F:metal ion binding"/>
    <property type="evidence" value="ECO:0007669"/>
    <property type="project" value="UniProtKB-KW"/>
</dbReference>
<dbReference type="AlphaFoldDB" id="A0A426ZSZ6"/>
<keyword evidence="3" id="KW-0408">Iron</keyword>
<evidence type="ECO:0000259" key="4">
    <source>
        <dbReference type="Pfam" id="PF14226"/>
    </source>
</evidence>
<gene>
    <name evidence="5" type="ORF">B296_00022908</name>
</gene>
<proteinExistence type="predicted"/>
<protein>
    <recommendedName>
        <fullName evidence="4">Non-haem dioxygenase N-terminal domain-containing protein</fullName>
    </recommendedName>
</protein>
<dbReference type="InterPro" id="IPR027443">
    <property type="entry name" value="IPNS-like_sf"/>
</dbReference>
<name>A0A426ZSZ6_ENSVE</name>
<organism evidence="5 6">
    <name type="scientific">Ensete ventricosum</name>
    <name type="common">Abyssinian banana</name>
    <name type="synonym">Musa ensete</name>
    <dbReference type="NCBI Taxonomy" id="4639"/>
    <lineage>
        <taxon>Eukaryota</taxon>
        <taxon>Viridiplantae</taxon>
        <taxon>Streptophyta</taxon>
        <taxon>Embryophyta</taxon>
        <taxon>Tracheophyta</taxon>
        <taxon>Spermatophyta</taxon>
        <taxon>Magnoliopsida</taxon>
        <taxon>Liliopsida</taxon>
        <taxon>Zingiberales</taxon>
        <taxon>Musaceae</taxon>
        <taxon>Ensete</taxon>
    </lineage>
</organism>
<evidence type="ECO:0000256" key="2">
    <source>
        <dbReference type="ARBA" id="ARBA00023002"/>
    </source>
</evidence>
<feature type="domain" description="Non-haem dioxygenase N-terminal" evidence="4">
    <location>
        <begin position="38"/>
        <end position="68"/>
    </location>
</feature>
<comment type="caution">
    <text evidence="5">The sequence shown here is derived from an EMBL/GenBank/DDBJ whole genome shotgun (WGS) entry which is preliminary data.</text>
</comment>
<sequence length="120" mass="13715">MASQLLSAAGNHVSLPEIYVRPESQRPRLHDVINDANIPVIDLGSPDRQQIVAQVADACRSFGFFQAKYYSDDPTKKMKLSTSFNIRKESVRNWRDYLRLHCYPLEEFVAGWPSNPASFK</sequence>
<accession>A0A426ZSZ6</accession>
<evidence type="ECO:0000256" key="3">
    <source>
        <dbReference type="ARBA" id="ARBA00023004"/>
    </source>
</evidence>
<dbReference type="SUPFAM" id="SSF51197">
    <property type="entry name" value="Clavaminate synthase-like"/>
    <property type="match status" value="1"/>
</dbReference>